<feature type="domain" description="CHAD" evidence="1">
    <location>
        <begin position="16"/>
        <end position="299"/>
    </location>
</feature>
<evidence type="ECO:0000313" key="2">
    <source>
        <dbReference type="EMBL" id="MBJ8341241.1"/>
    </source>
</evidence>
<dbReference type="Gene3D" id="1.40.20.10">
    <property type="entry name" value="CHAD domain"/>
    <property type="match status" value="1"/>
</dbReference>
<evidence type="ECO:0000313" key="3">
    <source>
        <dbReference type="Proteomes" id="UP000655868"/>
    </source>
</evidence>
<dbReference type="PANTHER" id="PTHR39339">
    <property type="entry name" value="SLR1444 PROTEIN"/>
    <property type="match status" value="1"/>
</dbReference>
<proteinExistence type="predicted"/>
<dbReference type="EMBL" id="JAEMNV010000007">
    <property type="protein sequence ID" value="MBJ8341241.1"/>
    <property type="molecule type" value="Genomic_DNA"/>
</dbReference>
<dbReference type="InterPro" id="IPR038186">
    <property type="entry name" value="CHAD_dom_sf"/>
</dbReference>
<keyword evidence="3" id="KW-1185">Reference proteome</keyword>
<dbReference type="Proteomes" id="UP000655868">
    <property type="component" value="Unassembled WGS sequence"/>
</dbReference>
<dbReference type="Pfam" id="PF05235">
    <property type="entry name" value="CHAD"/>
    <property type="match status" value="1"/>
</dbReference>
<organism evidence="2 3">
    <name type="scientific">Antrihabitans stalagmiti</name>
    <dbReference type="NCBI Taxonomy" id="2799499"/>
    <lineage>
        <taxon>Bacteria</taxon>
        <taxon>Bacillati</taxon>
        <taxon>Actinomycetota</taxon>
        <taxon>Actinomycetes</taxon>
        <taxon>Mycobacteriales</taxon>
        <taxon>Nocardiaceae</taxon>
        <taxon>Antrihabitans</taxon>
    </lineage>
</organism>
<dbReference type="PANTHER" id="PTHR39339:SF1">
    <property type="entry name" value="CHAD DOMAIN-CONTAINING PROTEIN"/>
    <property type="match status" value="1"/>
</dbReference>
<dbReference type="PROSITE" id="PS51708">
    <property type="entry name" value="CHAD"/>
    <property type="match status" value="1"/>
</dbReference>
<dbReference type="RefSeq" id="WP_199706131.1">
    <property type="nucleotide sequence ID" value="NZ_JAEMNV010000007.1"/>
</dbReference>
<dbReference type="AlphaFoldDB" id="A0A934NTP8"/>
<comment type="caution">
    <text evidence="2">The sequence shown here is derived from an EMBL/GenBank/DDBJ whole genome shotgun (WGS) entry which is preliminary data.</text>
</comment>
<gene>
    <name evidence="2" type="ORF">JGU71_20355</name>
</gene>
<evidence type="ECO:0000259" key="1">
    <source>
        <dbReference type="PROSITE" id="PS51708"/>
    </source>
</evidence>
<reference evidence="2" key="1">
    <citation type="submission" date="2020-12" db="EMBL/GenBank/DDBJ databases">
        <title>Antrihabitans popcorni sp. nov. and Antrihabitans auranticaus sp. nov., isolated from a larva cave.</title>
        <authorList>
            <person name="Lee S.D."/>
            <person name="Kim I.S."/>
        </authorList>
    </citation>
    <scope>NUCLEOTIDE SEQUENCE</scope>
    <source>
        <strain evidence="2">YC3-6</strain>
    </source>
</reference>
<sequence>MNKSVTSPPSPTRRSDAATLSPLDAFLLVQVEAILEAKRSYRRGEPDAIHRIRVAVRRAISVLTEFGAVVGSPTDVSELSSELLWLSKQLGGARDREVQQKRLCELFAELDPELIVGPVRRRLQLHFDGLEMAESNRVELTLDSVQFKATLDALREFASSGREWNETDHNAVIVVVAHAERRVTKRLRDVQSESSGSVRDAAVHRMRKAVRRLRYIVEAFEPVSGQDVGRAISTLTTLQLSLGEHQDSVTGREQLRALRRDAELCREDTFTLGILYQREIDNGDRAIGNLVREWHRAERACRAFREHSRNLSVEAVER</sequence>
<dbReference type="SMART" id="SM00880">
    <property type="entry name" value="CHAD"/>
    <property type="match status" value="1"/>
</dbReference>
<name>A0A934NTP8_9NOCA</name>
<protein>
    <submittedName>
        <fullName evidence="2">CHAD domain-containing protein</fullName>
    </submittedName>
</protein>
<accession>A0A934NTP8</accession>
<dbReference type="InterPro" id="IPR007899">
    <property type="entry name" value="CHAD_dom"/>
</dbReference>